<evidence type="ECO:0000256" key="2">
    <source>
        <dbReference type="SAM" id="MobiDB-lite"/>
    </source>
</evidence>
<feature type="disulfide bond" evidence="1">
    <location>
        <begin position="589"/>
        <end position="599"/>
    </location>
</feature>
<dbReference type="EMBL" id="QCYY01004141">
    <property type="protein sequence ID" value="ROT61484.1"/>
    <property type="molecule type" value="Genomic_DNA"/>
</dbReference>
<organism evidence="4 5">
    <name type="scientific">Penaeus vannamei</name>
    <name type="common">Whiteleg shrimp</name>
    <name type="synonym">Litopenaeus vannamei</name>
    <dbReference type="NCBI Taxonomy" id="6689"/>
    <lineage>
        <taxon>Eukaryota</taxon>
        <taxon>Metazoa</taxon>
        <taxon>Ecdysozoa</taxon>
        <taxon>Arthropoda</taxon>
        <taxon>Crustacea</taxon>
        <taxon>Multicrustacea</taxon>
        <taxon>Malacostraca</taxon>
        <taxon>Eumalacostraca</taxon>
        <taxon>Eucarida</taxon>
        <taxon>Decapoda</taxon>
        <taxon>Dendrobranchiata</taxon>
        <taxon>Penaeoidea</taxon>
        <taxon>Penaeidae</taxon>
        <taxon>Penaeus</taxon>
    </lineage>
</organism>
<feature type="domain" description="EGF-like" evidence="3">
    <location>
        <begin position="247"/>
        <end position="286"/>
    </location>
</feature>
<protein>
    <recommendedName>
        <fullName evidence="3">EGF-like domain-containing protein</fullName>
    </recommendedName>
</protein>
<name>A0A3R7P543_PENVA</name>
<reference evidence="4 5" key="2">
    <citation type="submission" date="2019-01" db="EMBL/GenBank/DDBJ databases">
        <title>The decoding of complex shrimp genome reveals the adaptation for benthos swimmer, frequently molting mechanism and breeding impact on genome.</title>
        <authorList>
            <person name="Sun Y."/>
            <person name="Gao Y."/>
            <person name="Yu Y."/>
        </authorList>
    </citation>
    <scope>NUCLEOTIDE SEQUENCE [LARGE SCALE GENOMIC DNA]</scope>
    <source>
        <tissue evidence="4">Muscle</tissue>
    </source>
</reference>
<feature type="region of interest" description="Disordered" evidence="2">
    <location>
        <begin position="432"/>
        <end position="493"/>
    </location>
</feature>
<keyword evidence="1" id="KW-0245">EGF-like domain</keyword>
<evidence type="ECO:0000259" key="3">
    <source>
        <dbReference type="PROSITE" id="PS50026"/>
    </source>
</evidence>
<feature type="domain" description="EGF-like" evidence="3">
    <location>
        <begin position="2254"/>
        <end position="2293"/>
    </location>
</feature>
<dbReference type="PROSITE" id="PS01186">
    <property type="entry name" value="EGF_2"/>
    <property type="match status" value="14"/>
</dbReference>
<keyword evidence="5" id="KW-1185">Reference proteome</keyword>
<feature type="domain" description="EGF-like" evidence="3">
    <location>
        <begin position="289"/>
        <end position="328"/>
    </location>
</feature>
<feature type="disulfide bond" evidence="1">
    <location>
        <begin position="2095"/>
        <end position="2105"/>
    </location>
</feature>
<dbReference type="SMART" id="SM00181">
    <property type="entry name" value="EGF"/>
    <property type="match status" value="34"/>
</dbReference>
<feature type="domain" description="EGF-like" evidence="3">
    <location>
        <begin position="1665"/>
        <end position="1703"/>
    </location>
</feature>
<feature type="domain" description="EGF-like" evidence="3">
    <location>
        <begin position="983"/>
        <end position="1017"/>
    </location>
</feature>
<feature type="domain" description="EGF-like" evidence="3">
    <location>
        <begin position="122"/>
        <end position="162"/>
    </location>
</feature>
<dbReference type="Proteomes" id="UP000283509">
    <property type="component" value="Unassembled WGS sequence"/>
</dbReference>
<evidence type="ECO:0000313" key="5">
    <source>
        <dbReference type="Proteomes" id="UP000283509"/>
    </source>
</evidence>
<gene>
    <name evidence="4" type="ORF">C7M84_020736</name>
</gene>
<feature type="domain" description="EGF-like" evidence="3">
    <location>
        <begin position="207"/>
        <end position="245"/>
    </location>
</feature>
<dbReference type="PANTHER" id="PTHR22963:SF39">
    <property type="entry name" value="DUMPY"/>
    <property type="match status" value="1"/>
</dbReference>
<feature type="domain" description="EGF-like" evidence="3">
    <location>
        <begin position="644"/>
        <end position="681"/>
    </location>
</feature>
<dbReference type="SUPFAM" id="SSF90148">
    <property type="entry name" value="DPY module"/>
    <property type="match status" value="13"/>
</dbReference>
<feature type="domain" description="EGF-like" evidence="3">
    <location>
        <begin position="752"/>
        <end position="789"/>
    </location>
</feature>
<feature type="domain" description="EGF-like" evidence="3">
    <location>
        <begin position="73"/>
        <end position="109"/>
    </location>
</feature>
<evidence type="ECO:0000313" key="4">
    <source>
        <dbReference type="EMBL" id="ROT61484.1"/>
    </source>
</evidence>
<dbReference type="Pfam" id="PF21164">
    <property type="entry name" value="Dumpy_DPY"/>
    <property type="match status" value="13"/>
</dbReference>
<feature type="disulfide bond" evidence="1">
    <location>
        <begin position="1987"/>
        <end position="1997"/>
    </location>
</feature>
<dbReference type="PROSITE" id="PS50026">
    <property type="entry name" value="EGF_3"/>
    <property type="match status" value="26"/>
</dbReference>
<comment type="caution">
    <text evidence="1">Lacks conserved residue(s) required for the propagation of feature annotation.</text>
</comment>
<feature type="disulfide bond" evidence="1">
    <location>
        <begin position="39"/>
        <end position="56"/>
    </location>
</feature>
<feature type="disulfide bond" evidence="1">
    <location>
        <begin position="1399"/>
        <end position="1409"/>
    </location>
</feature>
<dbReference type="PANTHER" id="PTHR22963">
    <property type="entry name" value="ENDOGLIN-RELATED"/>
    <property type="match status" value="1"/>
</dbReference>
<feature type="domain" description="EGF-like" evidence="3">
    <location>
        <begin position="1557"/>
        <end position="1595"/>
    </location>
</feature>
<dbReference type="InterPro" id="IPR000742">
    <property type="entry name" value="EGF"/>
</dbReference>
<dbReference type="Gene3D" id="2.10.25.10">
    <property type="entry name" value="Laminin"/>
    <property type="match status" value="3"/>
</dbReference>
<proteinExistence type="predicted"/>
<accession>A0A3R7P543</accession>
<feature type="domain" description="EGF-like" evidence="3">
    <location>
        <begin position="2032"/>
        <end position="2071"/>
    </location>
</feature>
<dbReference type="InterPro" id="IPR048407">
    <property type="entry name" value="Dumpy_DPY"/>
</dbReference>
<feature type="region of interest" description="Disordered" evidence="2">
    <location>
        <begin position="1017"/>
        <end position="1038"/>
    </location>
</feature>
<feature type="domain" description="EGF-like" evidence="3">
    <location>
        <begin position="801"/>
        <end position="836"/>
    </location>
</feature>
<feature type="domain" description="EGF-like" evidence="3">
    <location>
        <begin position="2314"/>
        <end position="2351"/>
    </location>
</feature>
<feature type="disulfide bond" evidence="1">
    <location>
        <begin position="647"/>
        <end position="657"/>
    </location>
</feature>
<dbReference type="OrthoDB" id="4405280at2759"/>
<feature type="disulfide bond" evidence="1">
    <location>
        <begin position="755"/>
        <end position="765"/>
    </location>
</feature>
<feature type="disulfide bond" evidence="1">
    <location>
        <begin position="355"/>
        <end position="365"/>
    </location>
</feature>
<feature type="domain" description="EGF-like" evidence="3">
    <location>
        <begin position="352"/>
        <end position="389"/>
    </location>
</feature>
<feature type="region of interest" description="Disordered" evidence="2">
    <location>
        <begin position="392"/>
        <end position="411"/>
    </location>
</feature>
<feature type="domain" description="EGF-like" evidence="3">
    <location>
        <begin position="2145"/>
        <end position="2183"/>
    </location>
</feature>
<feature type="domain" description="EGF-like" evidence="3">
    <location>
        <begin position="585"/>
        <end position="619"/>
    </location>
</feature>
<reference evidence="4 5" key="1">
    <citation type="submission" date="2018-04" db="EMBL/GenBank/DDBJ databases">
        <authorList>
            <person name="Zhang X."/>
            <person name="Yuan J."/>
            <person name="Li F."/>
            <person name="Xiang J."/>
        </authorList>
    </citation>
    <scope>NUCLEOTIDE SEQUENCE [LARGE SCALE GENOMIC DNA]</scope>
    <source>
        <tissue evidence="4">Muscle</tissue>
    </source>
</reference>
<feature type="compositionally biased region" description="Polar residues" evidence="2">
    <location>
        <begin position="1028"/>
        <end position="1038"/>
    </location>
</feature>
<sequence length="2373" mass="247811">MSRRPATNSALVPAAVGCRDNSACPPTQACINNQCQDPCRCGRNAVCEVTQHRATCRCPPGYQGDPLRNCQVPINPCDSDPCGEGALCELDNGNPICVCPKGTTATPSRSAVSGSLSGIFPEGKDCEPNPCGPNSGCRVVGGAPVCFCLPEFIGNPPSVACSPPSNPCSPSPCGPNTECNMVNGFHRCTCRPGYVGNPNTIRGCEPPVNPCVPSPCGQGALCDPNRKSFCYCRPGLIGDPYTGCRVPPPSCGPGVCGQNAECYVRGDKLQCRCLEGYRGDPKVQCEAQPDNPCEPSPCGPNAQCSVATGNYPVCACFPGFFGDADSFQGCKPECVVDTDCSDDLACISTKCVDPCPGACGINSLCEVNTHRPVCFCPAGFMGNPYIRCEEKSEPIPPKEEPAPPAAPTRACRPRVASTPSAACRASRPCARASATTSATRRTGAGRSASPTPTAPTTRPASTRSAATRARGSAGSTPSASRTRAGQLRVPPSADDKPICSCLPNFFGSPCRPECTINPDCPMTLACINYKCVDPCQGSCGINAKCSVVAHNPVCRCPDGLTGDPFSRCFEKAPLDPGLETTPFPPAAPCTPSCGANAECQVVGGKGTCACLPGFYGRPELGCTPECITNSDCVPTRACINQRCVDPCAGSCGVQAECRVLNHNPICSCPRGYVGDPFRACHPAPEPVLPPTHVTPCHPDPCGTTHACTASGTVAYCTCLPGFFGDARVQCRPECLVSSDCPLTLSCISQKCRDPCPGTCGNNALCSVVSHNPVCACPEGYTGDPFTDCRVRPPPPVQPEADTNPCVPDPCGANAQCRVQGTVAVCECRPGTFGNPNQPSGCRYECVANADCPMDSACINRRCVDPCVGTCGLEALCDVVSAGYTGDPIYRCTLSKPLPLPCTLSLSPVRPGSDAGGRDTVQPAAGPVRRLALRPCGGVLRRPRPLSCSCQPGYFGNPYEGCRPECTVNSDCPPSRACINNKCVNPCPGSCGLNADCRVLGHQPSCYCPPGYTGTRTRAAHRPTRTGAQTHTGGPMSTQPLRSQCRVQVVAGRRSVLSVGFLGFPPSCRPECVLNSDCPLALACNRQKCRDPCVGVCGVNAECEVVNHNPICFCPKDLTGDPFVRCVKRCWCCIRSGAEAPDVEPLLAFPGGTNALCRSVGPAPSARVPRATRKPLRQCVPPNVKQTACARTTARAYDGGAWTRVRGHVVCWPHARSSSTVPYARARGLMGDPYSACRPTPTPIQSVDKSPCSSGQCGDNTDCREVGGAAVCTCKPGLEGDPYLGCRPECVIPGTALATSPAAATGAWTRAQGPAQTMPCASDPPPASVLLPARTHRRRLLPVLQPSSTSVTASPCSPSPCLPWEVCTVQGAAALCLQCVVSNDCPAHQACVAHRCSDPCPGVCGPGAQCVVVAHSPVCRCDPGLLGDPYRRCSRPTRPVPPPPQPVPCVPSPCGTNARCQVKLDREVCECAPGYFGNPYLGCRPECVVHTDCAVRLACVRQRCVNPCPGSCSPEAECTVVNHRPVCTCPPGFTGDPLTRCRPVPQLPPTATITTPSPLDPCNPSPCGPNSECRTVGDRPVCECLSGYFGSPPDCRPECIVNSNCPTNRACINNKCVNPCPGSCGLNADCRVLGHQPSCYCPPGYTGNPYSRCFIDRPEPEPKPTPEDPCQPSPCGPNAECRVVAGRAQCSCLSGFLGFPPSCRPECVLNSDCPLALACNRQKCRDPCVGVCGVNAECEVVNHNPICFCPKDLTGDPFVRCVKPAPKPPMSSPCSPSPCGTNALCRSVGARAECSCPPELQGNPFVRCSPECETDSMCPNNRACVRRRCVDPCPGACGLLATCQVLQHRPVCACPEGLMGDPYSACRPTPTPIQSVDKSPCSSGQCGDNTDCREVGGAAVCTCKPGLEGDPYLGCRPSASSPGTALATSPAAATASTSVTASPCSPSPCLPWEVCTVQGAAALCLQCVVSNDCPAHQACVAHRCSDPCPGVCGPGAQCVVVAHSPVCRCDPGLLGDPYRRCSRPTRPVPPPPQPVPCVPSPCGTNARCQVKLDREVCECAPGYFGNPYLGCRPECVVHTDCAVRLACVRQRCVNPCPGSCSPEAECTVVNHRPVCTCPPGFTGDPLTRCRPVPQLPPTATTPRPLPASACNPSPCGPFSECRDVGGIPRCSCAPTYVGTPPLCRPECVVNSECQANRACVSRRCVNPCTLACGVDAECRVINHNPVCSCPAQYTGDSLSICFPAPKPVAPPALPAVDPCVGSACGDNAECSVIGNYADCKCKPDYYGNPYVACKPECVVDSDCPRYLDCVRNKCIDPCPGACGINAICDVLNHQAMCNCPTGYTGSPLARCHPAQEVISKCSEGISVGDQEVLP</sequence>
<feature type="domain" description="EGF-like" evidence="3">
    <location>
        <begin position="1616"/>
        <end position="1653"/>
    </location>
</feature>
<feature type="compositionally biased region" description="Basic and acidic residues" evidence="2">
    <location>
        <begin position="392"/>
        <end position="401"/>
    </location>
</feature>
<dbReference type="PROSITE" id="PS51257">
    <property type="entry name" value="PROKAR_LIPOPROTEIN"/>
    <property type="match status" value="1"/>
</dbReference>
<feature type="domain" description="EGF-like" evidence="3">
    <location>
        <begin position="1769"/>
        <end position="1808"/>
    </location>
</feature>
<feature type="domain" description="EGF-like" evidence="3">
    <location>
        <begin position="2092"/>
        <end position="2129"/>
    </location>
</feature>
<feature type="domain" description="EGF-like" evidence="3">
    <location>
        <begin position="1984"/>
        <end position="2021"/>
    </location>
</feature>
<feature type="disulfide bond" evidence="1">
    <location>
        <begin position="1619"/>
        <end position="1629"/>
    </location>
</feature>
<feature type="disulfide bond" evidence="1">
    <location>
        <begin position="2317"/>
        <end position="2327"/>
    </location>
</feature>
<dbReference type="STRING" id="6689.A0A3R7P543"/>
<feature type="domain" description="EGF-like" evidence="3">
    <location>
        <begin position="1504"/>
        <end position="1541"/>
    </location>
</feature>
<feature type="disulfide bond" evidence="1">
    <location>
        <begin position="1507"/>
        <end position="1517"/>
    </location>
</feature>
<keyword evidence="1" id="KW-1015">Disulfide bond</keyword>
<comment type="caution">
    <text evidence="4">The sequence shown here is derived from an EMBL/GenBank/DDBJ whole genome shotgun (WGS) entry which is preliminary data.</text>
</comment>
<feature type="domain" description="EGF-like" evidence="3">
    <location>
        <begin position="31"/>
        <end position="71"/>
    </location>
</feature>
<feature type="domain" description="EGF-like" evidence="3">
    <location>
        <begin position="1444"/>
        <end position="1483"/>
    </location>
</feature>
<evidence type="ECO:0000256" key="1">
    <source>
        <dbReference type="PROSITE-ProRule" id="PRU00076"/>
    </source>
</evidence>
<feature type="disulfide bond" evidence="1">
    <location>
        <begin position="986"/>
        <end position="996"/>
    </location>
</feature>
<feature type="compositionally biased region" description="Low complexity" evidence="2">
    <location>
        <begin position="432"/>
        <end position="476"/>
    </location>
</feature>
<feature type="domain" description="EGF-like" evidence="3">
    <location>
        <begin position="164"/>
        <end position="205"/>
    </location>
</feature>
<feature type="domain" description="EGF-like" evidence="3">
    <location>
        <begin position="1396"/>
        <end position="1433"/>
    </location>
</feature>